<evidence type="ECO:0000313" key="2">
    <source>
        <dbReference type="Proteomes" id="UP001497522"/>
    </source>
</evidence>
<protein>
    <submittedName>
        <fullName evidence="1">Uncharacterized protein</fullName>
    </submittedName>
</protein>
<proteinExistence type="predicted"/>
<name>A0ABP1AFB7_9BRYO</name>
<gene>
    <name evidence="1" type="ORF">CSSPJE1EN2_LOCUS4173</name>
</gene>
<dbReference type="Proteomes" id="UP001497522">
    <property type="component" value="Chromosome 11"/>
</dbReference>
<dbReference type="EMBL" id="OZ023712">
    <property type="protein sequence ID" value="CAK9861178.1"/>
    <property type="molecule type" value="Genomic_DNA"/>
</dbReference>
<evidence type="ECO:0000313" key="1">
    <source>
        <dbReference type="EMBL" id="CAK9861178.1"/>
    </source>
</evidence>
<accession>A0ABP1AFB7</accession>
<sequence length="76" mass="8560">MEMQEKQAAACQKLQHINRRCQLAGGEEGSVIKTCVIAKFMEKPQWEMIQTQAELCRQPALTSKQEEEPVGAQKKG</sequence>
<organism evidence="1 2">
    <name type="scientific">Sphagnum jensenii</name>
    <dbReference type="NCBI Taxonomy" id="128206"/>
    <lineage>
        <taxon>Eukaryota</taxon>
        <taxon>Viridiplantae</taxon>
        <taxon>Streptophyta</taxon>
        <taxon>Embryophyta</taxon>
        <taxon>Bryophyta</taxon>
        <taxon>Sphagnophytina</taxon>
        <taxon>Sphagnopsida</taxon>
        <taxon>Sphagnales</taxon>
        <taxon>Sphagnaceae</taxon>
        <taxon>Sphagnum</taxon>
    </lineage>
</organism>
<reference evidence="1" key="1">
    <citation type="submission" date="2024-03" db="EMBL/GenBank/DDBJ databases">
        <authorList>
            <consortium name="ELIXIR-Norway"/>
            <consortium name="Elixir Norway"/>
        </authorList>
    </citation>
    <scope>NUCLEOTIDE SEQUENCE</scope>
</reference>
<keyword evidence="2" id="KW-1185">Reference proteome</keyword>